<comment type="subcellular location">
    <subcellularLocation>
        <location evidence="1">Cell membrane</location>
        <topology evidence="1">Multi-pass membrane protein</topology>
    </subcellularLocation>
</comment>
<dbReference type="EMBL" id="WLZY01000005">
    <property type="protein sequence ID" value="NDL58519.1"/>
    <property type="molecule type" value="Genomic_DNA"/>
</dbReference>
<proteinExistence type="inferred from homology"/>
<evidence type="ECO:0000256" key="7">
    <source>
        <dbReference type="SAM" id="Coils"/>
    </source>
</evidence>
<sequence length="465" mass="49662">MAPSQPPMRLTEVGETIRRRWRVVVASVLVALMGAAGLSSLWPDEYTATAIVSVSPITPNPFGGTSAPQQLNMNTEQQVVRSTEVATAAAELLGSTRYTPRELTTRVSVTSPSDSQILQIAFTANTGARAAAGANAFAAAYLDSRVAGADELAERLISALEDRINELIEQQDDDASESLTAVAVQQQIIELRQQQSSLVTVALNPGRIIESATAPGSPSSPGLPVTLIGGLVGGLLAGIALALFRDRHDRRITHAARLRDLLGGSLVIDGTVESDRDEPYRHALLELTRLHPRSGTDGPVLVALAGPADGQVYEAATCLVEVAHSHRMRARLIDSDRMDMSAVDAGWPGSADVLSDWASDDLVVLDLTMITSRTRRIALARRCHAIMVAATKRSRRKPVQEFVGQLAVAEREIDLGILLPAERRTSAREFSGPKAGSDGMHARRPVPGDAAERSTGWPATIRPGR</sequence>
<feature type="transmembrane region" description="Helical" evidence="9">
    <location>
        <begin position="223"/>
        <end position="244"/>
    </location>
</feature>
<protein>
    <recommendedName>
        <fullName evidence="10">Polysaccharide chain length determinant N-terminal domain-containing protein</fullName>
    </recommendedName>
</protein>
<evidence type="ECO:0000256" key="4">
    <source>
        <dbReference type="ARBA" id="ARBA00022692"/>
    </source>
</evidence>
<evidence type="ECO:0000256" key="1">
    <source>
        <dbReference type="ARBA" id="ARBA00004651"/>
    </source>
</evidence>
<evidence type="ECO:0000256" key="5">
    <source>
        <dbReference type="ARBA" id="ARBA00022989"/>
    </source>
</evidence>
<dbReference type="GO" id="GO:0005886">
    <property type="term" value="C:plasma membrane"/>
    <property type="evidence" value="ECO:0007669"/>
    <property type="project" value="UniProtKB-SubCell"/>
</dbReference>
<comment type="caution">
    <text evidence="11">The sequence shown here is derived from an EMBL/GenBank/DDBJ whole genome shotgun (WGS) entry which is preliminary data.</text>
</comment>
<dbReference type="AlphaFoldDB" id="A0A7K3M5C6"/>
<feature type="transmembrane region" description="Helical" evidence="9">
    <location>
        <begin position="21"/>
        <end position="42"/>
    </location>
</feature>
<dbReference type="PANTHER" id="PTHR32309:SF31">
    <property type="entry name" value="CAPSULAR EXOPOLYSACCHARIDE FAMILY"/>
    <property type="match status" value="1"/>
</dbReference>
<evidence type="ECO:0000256" key="3">
    <source>
        <dbReference type="ARBA" id="ARBA00022475"/>
    </source>
</evidence>
<evidence type="ECO:0000256" key="8">
    <source>
        <dbReference type="SAM" id="MobiDB-lite"/>
    </source>
</evidence>
<evidence type="ECO:0000256" key="6">
    <source>
        <dbReference type="ARBA" id="ARBA00023136"/>
    </source>
</evidence>
<gene>
    <name evidence="11" type="ORF">F7O44_15730</name>
</gene>
<keyword evidence="6 9" id="KW-0472">Membrane</keyword>
<feature type="region of interest" description="Disordered" evidence="8">
    <location>
        <begin position="426"/>
        <end position="465"/>
    </location>
</feature>
<keyword evidence="7" id="KW-0175">Coiled coil</keyword>
<evidence type="ECO:0000256" key="9">
    <source>
        <dbReference type="SAM" id="Phobius"/>
    </source>
</evidence>
<name>A0A7K3M5C6_9ACTN</name>
<feature type="coiled-coil region" evidence="7">
    <location>
        <begin position="150"/>
        <end position="177"/>
    </location>
</feature>
<comment type="similarity">
    <text evidence="2">Belongs to the CpsC/CapA family.</text>
</comment>
<keyword evidence="4 9" id="KW-0812">Transmembrane</keyword>
<reference evidence="11 12" key="1">
    <citation type="submission" date="2019-11" db="EMBL/GenBank/DDBJ databases">
        <authorList>
            <person name="Li X.-J."/>
            <person name="Feng X.-M."/>
        </authorList>
    </citation>
    <scope>NUCLEOTIDE SEQUENCE [LARGE SCALE GENOMIC DNA]</scope>
    <source>
        <strain evidence="11 12">XMNu-373</strain>
    </source>
</reference>
<organism evidence="11 12">
    <name type="scientific">Phytoactinopolyspora mesophila</name>
    <dbReference type="NCBI Taxonomy" id="2650750"/>
    <lineage>
        <taxon>Bacteria</taxon>
        <taxon>Bacillati</taxon>
        <taxon>Actinomycetota</taxon>
        <taxon>Actinomycetes</taxon>
        <taxon>Jiangellales</taxon>
        <taxon>Jiangellaceae</taxon>
        <taxon>Phytoactinopolyspora</taxon>
    </lineage>
</organism>
<keyword evidence="12" id="KW-1185">Reference proteome</keyword>
<feature type="domain" description="Polysaccharide chain length determinant N-terminal" evidence="10">
    <location>
        <begin position="10"/>
        <end position="89"/>
    </location>
</feature>
<dbReference type="InterPro" id="IPR003856">
    <property type="entry name" value="LPS_length_determ_N"/>
</dbReference>
<dbReference type="PANTHER" id="PTHR32309">
    <property type="entry name" value="TYROSINE-PROTEIN KINASE"/>
    <property type="match status" value="1"/>
</dbReference>
<accession>A0A7K3M5C6</accession>
<evidence type="ECO:0000313" key="11">
    <source>
        <dbReference type="EMBL" id="NDL58519.1"/>
    </source>
</evidence>
<evidence type="ECO:0000256" key="2">
    <source>
        <dbReference type="ARBA" id="ARBA00006683"/>
    </source>
</evidence>
<evidence type="ECO:0000259" key="10">
    <source>
        <dbReference type="Pfam" id="PF02706"/>
    </source>
</evidence>
<evidence type="ECO:0000313" key="12">
    <source>
        <dbReference type="Proteomes" id="UP000460435"/>
    </source>
</evidence>
<keyword evidence="5 9" id="KW-1133">Transmembrane helix</keyword>
<keyword evidence="3" id="KW-1003">Cell membrane</keyword>
<dbReference type="Proteomes" id="UP000460435">
    <property type="component" value="Unassembled WGS sequence"/>
</dbReference>
<dbReference type="Pfam" id="PF02706">
    <property type="entry name" value="Wzz"/>
    <property type="match status" value="1"/>
</dbReference>
<dbReference type="InterPro" id="IPR050445">
    <property type="entry name" value="Bact_polysacc_biosynth/exp"/>
</dbReference>